<protein>
    <submittedName>
        <fullName evidence="10">Type IV pilus assembly protein PilC</fullName>
    </submittedName>
</protein>
<organism evidence="10 11">
    <name type="scientific">Candidatus Giovannonibacteria bacterium GW2011_GWA2_44_13b</name>
    <dbReference type="NCBI Taxonomy" id="1618647"/>
    <lineage>
        <taxon>Bacteria</taxon>
        <taxon>Candidatus Giovannoniibacteriota</taxon>
    </lineage>
</organism>
<keyword evidence="5 8" id="KW-0812">Transmembrane</keyword>
<evidence type="ECO:0000256" key="7">
    <source>
        <dbReference type="ARBA" id="ARBA00023136"/>
    </source>
</evidence>
<feature type="transmembrane region" description="Helical" evidence="8">
    <location>
        <begin position="178"/>
        <end position="200"/>
    </location>
</feature>
<evidence type="ECO:0000256" key="3">
    <source>
        <dbReference type="ARBA" id="ARBA00022475"/>
    </source>
</evidence>
<dbReference type="GO" id="GO:0005886">
    <property type="term" value="C:plasma membrane"/>
    <property type="evidence" value="ECO:0007669"/>
    <property type="project" value="UniProtKB-SubCell"/>
</dbReference>
<dbReference type="InterPro" id="IPR018076">
    <property type="entry name" value="T2SS_GspF_dom"/>
</dbReference>
<dbReference type="PANTHER" id="PTHR30012">
    <property type="entry name" value="GENERAL SECRETION PATHWAY PROTEIN"/>
    <property type="match status" value="1"/>
</dbReference>
<dbReference type="PANTHER" id="PTHR30012:SF0">
    <property type="entry name" value="TYPE II SECRETION SYSTEM PROTEIN F-RELATED"/>
    <property type="match status" value="1"/>
</dbReference>
<keyword evidence="4" id="KW-0997">Cell inner membrane</keyword>
<evidence type="ECO:0000256" key="1">
    <source>
        <dbReference type="ARBA" id="ARBA00004429"/>
    </source>
</evidence>
<evidence type="ECO:0000256" key="2">
    <source>
        <dbReference type="ARBA" id="ARBA00005745"/>
    </source>
</evidence>
<feature type="transmembrane region" description="Helical" evidence="8">
    <location>
        <begin position="220"/>
        <end position="247"/>
    </location>
</feature>
<gene>
    <name evidence="10" type="ORF">UW30_C0002G0040</name>
</gene>
<dbReference type="Pfam" id="PF00482">
    <property type="entry name" value="T2SSF"/>
    <property type="match status" value="2"/>
</dbReference>
<evidence type="ECO:0000256" key="8">
    <source>
        <dbReference type="SAM" id="Phobius"/>
    </source>
</evidence>
<dbReference type="FunFam" id="1.20.81.30:FF:000001">
    <property type="entry name" value="Type II secretion system protein F"/>
    <property type="match status" value="2"/>
</dbReference>
<dbReference type="Gene3D" id="1.20.81.30">
    <property type="entry name" value="Type II secretion system (T2SS), domain F"/>
    <property type="match status" value="2"/>
</dbReference>
<accession>A0A0G1K2V3</accession>
<proteinExistence type="inferred from homology"/>
<dbReference type="AlphaFoldDB" id="A0A0G1K2V3"/>
<feature type="domain" description="Type II secretion system protein GspF" evidence="9">
    <location>
        <begin position="282"/>
        <end position="404"/>
    </location>
</feature>
<dbReference type="STRING" id="1618647.UW30_C0002G0040"/>
<dbReference type="PRINTS" id="PR00812">
    <property type="entry name" value="BCTERIALGSPF"/>
</dbReference>
<evidence type="ECO:0000256" key="4">
    <source>
        <dbReference type="ARBA" id="ARBA00022519"/>
    </source>
</evidence>
<feature type="transmembrane region" description="Helical" evidence="8">
    <location>
        <begin position="385"/>
        <end position="406"/>
    </location>
</feature>
<keyword evidence="6 8" id="KW-1133">Transmembrane helix</keyword>
<evidence type="ECO:0000313" key="10">
    <source>
        <dbReference type="EMBL" id="KKT42129.1"/>
    </source>
</evidence>
<evidence type="ECO:0000313" key="11">
    <source>
        <dbReference type="Proteomes" id="UP000034736"/>
    </source>
</evidence>
<evidence type="ECO:0000259" key="9">
    <source>
        <dbReference type="Pfam" id="PF00482"/>
    </source>
</evidence>
<comment type="caution">
    <text evidence="10">The sequence shown here is derived from an EMBL/GenBank/DDBJ whole genome shotgun (WGS) entry which is preliminary data.</text>
</comment>
<keyword evidence="7 8" id="KW-0472">Membrane</keyword>
<evidence type="ECO:0000256" key="5">
    <source>
        <dbReference type="ARBA" id="ARBA00022692"/>
    </source>
</evidence>
<keyword evidence="3" id="KW-1003">Cell membrane</keyword>
<dbReference type="InterPro" id="IPR042094">
    <property type="entry name" value="T2SS_GspF_sf"/>
</dbReference>
<dbReference type="InterPro" id="IPR003004">
    <property type="entry name" value="GspF/PilC"/>
</dbReference>
<dbReference type="EMBL" id="LCHU01000002">
    <property type="protein sequence ID" value="KKT42129.1"/>
    <property type="molecule type" value="Genomic_DNA"/>
</dbReference>
<dbReference type="Proteomes" id="UP000034736">
    <property type="component" value="Unassembled WGS sequence"/>
</dbReference>
<comment type="similarity">
    <text evidence="2">Belongs to the GSP F family.</text>
</comment>
<reference evidence="10 11" key="1">
    <citation type="journal article" date="2015" name="Nature">
        <title>rRNA introns, odd ribosomes, and small enigmatic genomes across a large radiation of phyla.</title>
        <authorList>
            <person name="Brown C.T."/>
            <person name="Hug L.A."/>
            <person name="Thomas B.C."/>
            <person name="Sharon I."/>
            <person name="Castelle C.J."/>
            <person name="Singh A."/>
            <person name="Wilkins M.J."/>
            <person name="Williams K.H."/>
            <person name="Banfield J.F."/>
        </authorList>
    </citation>
    <scope>NUCLEOTIDE SEQUENCE [LARGE SCALE GENOMIC DNA]</scope>
</reference>
<comment type="subcellular location">
    <subcellularLocation>
        <location evidence="1">Cell inner membrane</location>
        <topology evidence="1">Multi-pass membrane protein</topology>
    </subcellularLocation>
</comment>
<name>A0A0G1K2V3_9BACT</name>
<evidence type="ECO:0000256" key="6">
    <source>
        <dbReference type="ARBA" id="ARBA00022989"/>
    </source>
</evidence>
<sequence length="412" mass="45628">MPTFHYKVRDLQGAETEGDRDAKDQYELAKALRGEGLQPVFITDQKNVKKGVFSANIKLDNYIPSFLKRVSLEEKMNFARNTAVMIGAGLSLSKALEVMTRQTQNEKFKGIILAMADTIKRGKPFAEALGEYPNVFPKYFQEMVRAGEKSGKLEGALRLVAMQLKKDYTLRRKIRSAMIYPVIIIIAMIGIGILMLIYVVPTLVATFGELHVELPWSTKLIIFVSRSLVDYWYIILAGALVLGYGLFTAARTEAGEKAGNWIFIHAPILKGINQKFNAARTCRTLSSLLSSGVDVLEALAITKGVLQNGYYQAVIENARGRIQKGETISKAFVAAENLYPPLVGEMMSVGEETGELSNMLLRLSIFYENEVAVATKDLSVIIEPLLMILIGIVVGFFAISMISPMYNLVGAF</sequence>
<feature type="domain" description="Type II secretion system protein GspF" evidence="9">
    <location>
        <begin position="78"/>
        <end position="201"/>
    </location>
</feature>